<dbReference type="GO" id="GO:0005507">
    <property type="term" value="F:copper ion binding"/>
    <property type="evidence" value="ECO:0007669"/>
    <property type="project" value="InterPro"/>
</dbReference>
<accession>A0AAW2LT58</accession>
<sequence length="330" mass="36500">MQQRLTSFHYGKIKPSRTIVLANSAPIIKKKQRYAVNGVSYINSGTPLKLADYFNISGVFSLNSIPSAPSGSGAKLATSVMGASLHEFIEVVFQNNEDTMQSWHLDGYDFWVVGWNLTANAARPNPQGSFHYGKIKPSRTIVLANSAPIIKKKQRYAVNGVSYINSDTPLKLADYLNISGVFSLNSIPSAPSGSGAKLATSVMGASLHEFIEVVFQNNEDTLQSWHLDGYDFWVVGFGSGQWTEASRKTYNLVDALTRHTTQVYPKSWTAILVSLDNQGMWNIRSAIWGRQYLGQQFYLRVYNPTPSLANEYNIPSNALVCGKAVGHRHP</sequence>
<protein>
    <submittedName>
        <fullName evidence="3">L-ascorbate oxidase</fullName>
    </submittedName>
</protein>
<evidence type="ECO:0000259" key="2">
    <source>
        <dbReference type="Pfam" id="PF07731"/>
    </source>
</evidence>
<reference evidence="3" key="1">
    <citation type="submission" date="2020-06" db="EMBL/GenBank/DDBJ databases">
        <authorList>
            <person name="Li T."/>
            <person name="Hu X."/>
            <person name="Zhang T."/>
            <person name="Song X."/>
            <person name="Zhang H."/>
            <person name="Dai N."/>
            <person name="Sheng W."/>
            <person name="Hou X."/>
            <person name="Wei L."/>
        </authorList>
    </citation>
    <scope>NUCLEOTIDE SEQUENCE</scope>
    <source>
        <strain evidence="3">KEN8</strain>
        <tissue evidence="3">Leaf</tissue>
    </source>
</reference>
<dbReference type="Pfam" id="PF07731">
    <property type="entry name" value="Cu-oxidase_2"/>
    <property type="match status" value="2"/>
</dbReference>
<feature type="domain" description="Plastocyanin-like" evidence="2">
    <location>
        <begin position="46"/>
        <end position="119"/>
    </location>
</feature>
<feature type="domain" description="Plastocyanin-like" evidence="2">
    <location>
        <begin position="167"/>
        <end position="304"/>
    </location>
</feature>
<gene>
    <name evidence="3" type="ORF">Scaly_2496100</name>
</gene>
<dbReference type="GO" id="GO:0016491">
    <property type="term" value="F:oxidoreductase activity"/>
    <property type="evidence" value="ECO:0007669"/>
    <property type="project" value="InterPro"/>
</dbReference>
<dbReference type="FunFam" id="2.60.40.420:FF:000016">
    <property type="entry name" value="Monocopper oxidase-like protein"/>
    <property type="match status" value="1"/>
</dbReference>
<dbReference type="SUPFAM" id="SSF49503">
    <property type="entry name" value="Cupredoxins"/>
    <property type="match status" value="2"/>
</dbReference>
<name>A0AAW2LT58_9LAMI</name>
<reference evidence="3" key="2">
    <citation type="journal article" date="2024" name="Plant">
        <title>Genomic evolution and insights into agronomic trait innovations of Sesamum species.</title>
        <authorList>
            <person name="Miao H."/>
            <person name="Wang L."/>
            <person name="Qu L."/>
            <person name="Liu H."/>
            <person name="Sun Y."/>
            <person name="Le M."/>
            <person name="Wang Q."/>
            <person name="Wei S."/>
            <person name="Zheng Y."/>
            <person name="Lin W."/>
            <person name="Duan Y."/>
            <person name="Cao H."/>
            <person name="Xiong S."/>
            <person name="Wang X."/>
            <person name="Wei L."/>
            <person name="Li C."/>
            <person name="Ma Q."/>
            <person name="Ju M."/>
            <person name="Zhao R."/>
            <person name="Li G."/>
            <person name="Mu C."/>
            <person name="Tian Q."/>
            <person name="Mei H."/>
            <person name="Zhang T."/>
            <person name="Gao T."/>
            <person name="Zhang H."/>
        </authorList>
    </citation>
    <scope>NUCLEOTIDE SEQUENCE</scope>
    <source>
        <strain evidence="3">KEN8</strain>
    </source>
</reference>
<evidence type="ECO:0000313" key="3">
    <source>
        <dbReference type="EMBL" id="KAL0321997.1"/>
    </source>
</evidence>
<dbReference type="PANTHER" id="PTHR11709:SF115">
    <property type="entry name" value="OS07G0119400 PROTEIN"/>
    <property type="match status" value="1"/>
</dbReference>
<organism evidence="3">
    <name type="scientific">Sesamum calycinum</name>
    <dbReference type="NCBI Taxonomy" id="2727403"/>
    <lineage>
        <taxon>Eukaryota</taxon>
        <taxon>Viridiplantae</taxon>
        <taxon>Streptophyta</taxon>
        <taxon>Embryophyta</taxon>
        <taxon>Tracheophyta</taxon>
        <taxon>Spermatophyta</taxon>
        <taxon>Magnoliopsida</taxon>
        <taxon>eudicotyledons</taxon>
        <taxon>Gunneridae</taxon>
        <taxon>Pentapetalae</taxon>
        <taxon>asterids</taxon>
        <taxon>lamiids</taxon>
        <taxon>Lamiales</taxon>
        <taxon>Pedaliaceae</taxon>
        <taxon>Sesamum</taxon>
    </lineage>
</organism>
<dbReference type="InterPro" id="IPR008972">
    <property type="entry name" value="Cupredoxin"/>
</dbReference>
<dbReference type="InterPro" id="IPR045087">
    <property type="entry name" value="Cu-oxidase_fam"/>
</dbReference>
<comment type="caution">
    <text evidence="3">The sequence shown here is derived from an EMBL/GenBank/DDBJ whole genome shotgun (WGS) entry which is preliminary data.</text>
</comment>
<dbReference type="PANTHER" id="PTHR11709">
    <property type="entry name" value="MULTI-COPPER OXIDASE"/>
    <property type="match status" value="1"/>
</dbReference>
<proteinExistence type="inferred from homology"/>
<dbReference type="EMBL" id="JACGWM010000016">
    <property type="protein sequence ID" value="KAL0321997.1"/>
    <property type="molecule type" value="Genomic_DNA"/>
</dbReference>
<dbReference type="AlphaFoldDB" id="A0AAW2LT58"/>
<evidence type="ECO:0000256" key="1">
    <source>
        <dbReference type="ARBA" id="ARBA00010609"/>
    </source>
</evidence>
<dbReference type="Gene3D" id="2.60.40.420">
    <property type="entry name" value="Cupredoxins - blue copper proteins"/>
    <property type="match status" value="2"/>
</dbReference>
<comment type="similarity">
    <text evidence="1">Belongs to the multicopper oxidase family.</text>
</comment>
<dbReference type="InterPro" id="IPR011706">
    <property type="entry name" value="Cu-oxidase_C"/>
</dbReference>